<evidence type="ECO:0000256" key="11">
    <source>
        <dbReference type="ARBA" id="ARBA00022692"/>
    </source>
</evidence>
<evidence type="ECO:0000256" key="4">
    <source>
        <dbReference type="ARBA" id="ARBA00005189"/>
    </source>
</evidence>
<proteinExistence type="inferred from homology"/>
<feature type="transmembrane region" description="Helical" evidence="24">
    <location>
        <begin position="110"/>
        <end position="132"/>
    </location>
</feature>
<accession>A0AAW9RHS4</accession>
<feature type="transmembrane region" description="Helical" evidence="24">
    <location>
        <begin position="78"/>
        <end position="98"/>
    </location>
</feature>
<evidence type="ECO:0000256" key="16">
    <source>
        <dbReference type="ARBA" id="ARBA00023209"/>
    </source>
</evidence>
<evidence type="ECO:0000256" key="2">
    <source>
        <dbReference type="ARBA" id="ARBA00004651"/>
    </source>
</evidence>
<keyword evidence="13 24" id="KW-1133">Transmembrane helix</keyword>
<evidence type="ECO:0000256" key="17">
    <source>
        <dbReference type="ARBA" id="ARBA00023264"/>
    </source>
</evidence>
<evidence type="ECO:0000256" key="5">
    <source>
        <dbReference type="ARBA" id="ARBA00010185"/>
    </source>
</evidence>
<dbReference type="GO" id="GO:0005886">
    <property type="term" value="C:plasma membrane"/>
    <property type="evidence" value="ECO:0007669"/>
    <property type="project" value="UniProtKB-SubCell"/>
</dbReference>
<evidence type="ECO:0000256" key="24">
    <source>
        <dbReference type="SAM" id="Phobius"/>
    </source>
</evidence>
<evidence type="ECO:0000256" key="18">
    <source>
        <dbReference type="ARBA" id="ARBA00029893"/>
    </source>
</evidence>
<dbReference type="EC" id="2.7.7.41" evidence="6"/>
<keyword evidence="8" id="KW-1003">Cell membrane</keyword>
<feature type="transmembrane region" description="Helical" evidence="24">
    <location>
        <begin position="180"/>
        <end position="202"/>
    </location>
</feature>
<keyword evidence="16" id="KW-0594">Phospholipid biosynthesis</keyword>
<keyword evidence="14" id="KW-0443">Lipid metabolism</keyword>
<keyword evidence="26" id="KW-1185">Reference proteome</keyword>
<evidence type="ECO:0000256" key="8">
    <source>
        <dbReference type="ARBA" id="ARBA00022475"/>
    </source>
</evidence>
<dbReference type="PANTHER" id="PTHR46382">
    <property type="entry name" value="PHOSPHATIDATE CYTIDYLYLTRANSFERASE"/>
    <property type="match status" value="1"/>
</dbReference>
<evidence type="ECO:0000256" key="12">
    <source>
        <dbReference type="ARBA" id="ARBA00022695"/>
    </source>
</evidence>
<evidence type="ECO:0000256" key="15">
    <source>
        <dbReference type="ARBA" id="ARBA00023136"/>
    </source>
</evidence>
<protein>
    <recommendedName>
        <fullName evidence="7">Phosphatidate cytidylyltransferase</fullName>
        <ecNumber evidence="6">2.7.7.41</ecNumber>
    </recommendedName>
    <alternativeName>
        <fullName evidence="20">CDP-DAG synthase</fullName>
    </alternativeName>
    <alternativeName>
        <fullName evidence="22">CDP-DG synthase</fullName>
    </alternativeName>
    <alternativeName>
        <fullName evidence="18">CDP-diacylglycerol synthase</fullName>
    </alternativeName>
    <alternativeName>
        <fullName evidence="21">CDP-diglyceride pyrophosphorylase</fullName>
    </alternativeName>
    <alternativeName>
        <fullName evidence="23">CDP-diglyceride synthase</fullName>
    </alternativeName>
    <alternativeName>
        <fullName evidence="19">CTP:phosphatidate cytidylyltransferase</fullName>
    </alternativeName>
</protein>
<keyword evidence="11 24" id="KW-0812">Transmembrane</keyword>
<feature type="transmembrane region" description="Helical" evidence="24">
    <location>
        <begin position="52"/>
        <end position="72"/>
    </location>
</feature>
<keyword evidence="15 24" id="KW-0472">Membrane</keyword>
<gene>
    <name evidence="25" type="ORF">V3330_15180</name>
</gene>
<keyword evidence="12 25" id="KW-0548">Nucleotidyltransferase</keyword>
<comment type="caution">
    <text evidence="25">The sequence shown here is derived from an EMBL/GenBank/DDBJ whole genome shotgun (WGS) entry which is preliminary data.</text>
</comment>
<evidence type="ECO:0000256" key="13">
    <source>
        <dbReference type="ARBA" id="ARBA00022989"/>
    </source>
</evidence>
<dbReference type="GO" id="GO:0004605">
    <property type="term" value="F:phosphatidate cytidylyltransferase activity"/>
    <property type="evidence" value="ECO:0007669"/>
    <property type="project" value="UniProtKB-EC"/>
</dbReference>
<evidence type="ECO:0000256" key="23">
    <source>
        <dbReference type="ARBA" id="ARBA00033406"/>
    </source>
</evidence>
<evidence type="ECO:0000256" key="21">
    <source>
        <dbReference type="ARBA" id="ARBA00032396"/>
    </source>
</evidence>
<evidence type="ECO:0000313" key="25">
    <source>
        <dbReference type="EMBL" id="MEJ8568974.1"/>
    </source>
</evidence>
<comment type="subcellular location">
    <subcellularLocation>
        <location evidence="2">Cell membrane</location>
        <topology evidence="2">Multi-pass membrane protein</topology>
    </subcellularLocation>
</comment>
<reference evidence="25 26" key="1">
    <citation type="submission" date="2024-02" db="EMBL/GenBank/DDBJ databases">
        <title>A novel Wenzhouxiangellaceae bacterium, isolated from coastal sediments.</title>
        <authorList>
            <person name="Du Z.-J."/>
            <person name="Ye Y.-Q."/>
            <person name="Zhang X.-Y."/>
        </authorList>
    </citation>
    <scope>NUCLEOTIDE SEQUENCE [LARGE SCALE GENOMIC DNA]</scope>
    <source>
        <strain evidence="25 26">CH-27</strain>
    </source>
</reference>
<evidence type="ECO:0000256" key="20">
    <source>
        <dbReference type="ARBA" id="ARBA00032253"/>
    </source>
</evidence>
<dbReference type="Proteomes" id="UP001359886">
    <property type="component" value="Unassembled WGS sequence"/>
</dbReference>
<evidence type="ECO:0000256" key="19">
    <source>
        <dbReference type="ARBA" id="ARBA00031825"/>
    </source>
</evidence>
<keyword evidence="9" id="KW-0444">Lipid biosynthesis</keyword>
<dbReference type="RefSeq" id="WP_354696292.1">
    <property type="nucleotide sequence ID" value="NZ_JAZHOG010000010.1"/>
</dbReference>
<name>A0AAW9RHS4_9GAMM</name>
<evidence type="ECO:0000256" key="22">
    <source>
        <dbReference type="ARBA" id="ARBA00032743"/>
    </source>
</evidence>
<keyword evidence="17" id="KW-1208">Phospholipid metabolism</keyword>
<evidence type="ECO:0000256" key="14">
    <source>
        <dbReference type="ARBA" id="ARBA00023098"/>
    </source>
</evidence>
<keyword evidence="10 25" id="KW-0808">Transferase</keyword>
<dbReference type="PANTHER" id="PTHR46382:SF1">
    <property type="entry name" value="PHOSPHATIDATE CYTIDYLYLTRANSFERASE"/>
    <property type="match status" value="1"/>
</dbReference>
<feature type="transmembrane region" description="Helical" evidence="24">
    <location>
        <begin position="208"/>
        <end position="227"/>
    </location>
</feature>
<evidence type="ECO:0000256" key="6">
    <source>
        <dbReference type="ARBA" id="ARBA00012487"/>
    </source>
</evidence>
<dbReference type="GO" id="GO:0016024">
    <property type="term" value="P:CDP-diacylglycerol biosynthetic process"/>
    <property type="evidence" value="ECO:0007669"/>
    <property type="project" value="TreeGrafter"/>
</dbReference>
<evidence type="ECO:0000256" key="9">
    <source>
        <dbReference type="ARBA" id="ARBA00022516"/>
    </source>
</evidence>
<dbReference type="EMBL" id="JAZHOG010000010">
    <property type="protein sequence ID" value="MEJ8568974.1"/>
    <property type="molecule type" value="Genomic_DNA"/>
</dbReference>
<evidence type="ECO:0000313" key="26">
    <source>
        <dbReference type="Proteomes" id="UP001359886"/>
    </source>
</evidence>
<feature type="transmembrane region" description="Helical" evidence="24">
    <location>
        <begin position="12"/>
        <end position="40"/>
    </location>
</feature>
<dbReference type="Pfam" id="PF01148">
    <property type="entry name" value="CTP_transf_1"/>
    <property type="match status" value="1"/>
</dbReference>
<dbReference type="AlphaFoldDB" id="A0AAW9RHS4"/>
<organism evidence="25 26">
    <name type="scientific">Elongatibacter sediminis</name>
    <dbReference type="NCBI Taxonomy" id="3119006"/>
    <lineage>
        <taxon>Bacteria</taxon>
        <taxon>Pseudomonadati</taxon>
        <taxon>Pseudomonadota</taxon>
        <taxon>Gammaproteobacteria</taxon>
        <taxon>Chromatiales</taxon>
        <taxon>Wenzhouxiangellaceae</taxon>
        <taxon>Elongatibacter</taxon>
    </lineage>
</organism>
<evidence type="ECO:0000256" key="7">
    <source>
        <dbReference type="ARBA" id="ARBA00019373"/>
    </source>
</evidence>
<comment type="pathway">
    <text evidence="3">Phospholipid metabolism; CDP-diacylglycerol biosynthesis; CDP-diacylglycerol from sn-glycerol 3-phosphate: step 3/3.</text>
</comment>
<comment type="catalytic activity">
    <reaction evidence="1">
        <text>a 1,2-diacyl-sn-glycero-3-phosphate + CTP + H(+) = a CDP-1,2-diacyl-sn-glycerol + diphosphate</text>
        <dbReference type="Rhea" id="RHEA:16229"/>
        <dbReference type="ChEBI" id="CHEBI:15378"/>
        <dbReference type="ChEBI" id="CHEBI:33019"/>
        <dbReference type="ChEBI" id="CHEBI:37563"/>
        <dbReference type="ChEBI" id="CHEBI:58332"/>
        <dbReference type="ChEBI" id="CHEBI:58608"/>
        <dbReference type="EC" id="2.7.7.41"/>
    </reaction>
</comment>
<evidence type="ECO:0000256" key="1">
    <source>
        <dbReference type="ARBA" id="ARBA00001698"/>
    </source>
</evidence>
<evidence type="ECO:0000256" key="3">
    <source>
        <dbReference type="ARBA" id="ARBA00005119"/>
    </source>
</evidence>
<sequence length="274" mass="29170">MLRTRVLTGAVIAVAAIVIVFFLPPAGFRMAIALLLLIGCHEYTRLGSLNRPVRALVLGAQTAIFGWLLIAWEGVQPHAAAFLVAACLSWCLMLLRLVTFRPQRPPGLNYRFLTAFAALASLSFAAYALFWLHDRPAGGLLVLLLLLIIWSADIGAYFTGRRFGRHRLAPAISPGKTWEGLAGGLILATIVAAAYSAMTSAIPSPALLVAPVAVLTAAVSAAGDLFISIHKRTVDLKDSGRLFPGHGGVLDRFDSLLAGAPFFALGVYLLRAAT</sequence>
<evidence type="ECO:0000256" key="10">
    <source>
        <dbReference type="ARBA" id="ARBA00022679"/>
    </source>
</evidence>
<comment type="pathway">
    <text evidence="4">Lipid metabolism.</text>
</comment>
<feature type="transmembrane region" description="Helical" evidence="24">
    <location>
        <begin position="138"/>
        <end position="159"/>
    </location>
</feature>
<comment type="similarity">
    <text evidence="5">Belongs to the CDS family.</text>
</comment>